<dbReference type="AlphaFoldDB" id="A0A6N7PW80"/>
<dbReference type="Gene3D" id="2.30.39.10">
    <property type="entry name" value="Alpha-1-antitrypsin, domain 1"/>
    <property type="match status" value="1"/>
</dbReference>
<feature type="signal peptide" evidence="2">
    <location>
        <begin position="1"/>
        <end position="17"/>
    </location>
</feature>
<comment type="caution">
    <text evidence="4">The sequence shown here is derived from an EMBL/GenBank/DDBJ whole genome shotgun (WGS) entry which is preliminary data.</text>
</comment>
<dbReference type="SMART" id="SM00093">
    <property type="entry name" value="SERPIN"/>
    <property type="match status" value="1"/>
</dbReference>
<dbReference type="CDD" id="cd19590">
    <property type="entry name" value="serpin_thermopin-like"/>
    <property type="match status" value="1"/>
</dbReference>
<dbReference type="InterPro" id="IPR023796">
    <property type="entry name" value="Serpin_dom"/>
</dbReference>
<dbReference type="PROSITE" id="PS00284">
    <property type="entry name" value="SERPIN"/>
    <property type="match status" value="1"/>
</dbReference>
<gene>
    <name evidence="4" type="ORF">GF068_31005</name>
</gene>
<dbReference type="OrthoDB" id="9764871at2"/>
<evidence type="ECO:0000256" key="1">
    <source>
        <dbReference type="RuleBase" id="RU000411"/>
    </source>
</evidence>
<evidence type="ECO:0000313" key="4">
    <source>
        <dbReference type="EMBL" id="MRG96318.1"/>
    </source>
</evidence>
<evidence type="ECO:0000259" key="3">
    <source>
        <dbReference type="SMART" id="SM00093"/>
    </source>
</evidence>
<dbReference type="PANTHER" id="PTHR11461">
    <property type="entry name" value="SERINE PROTEASE INHIBITOR, SERPIN"/>
    <property type="match status" value="1"/>
</dbReference>
<comment type="similarity">
    <text evidence="1">Belongs to the serpin family.</text>
</comment>
<keyword evidence="5" id="KW-1185">Reference proteome</keyword>
<dbReference type="InterPro" id="IPR036186">
    <property type="entry name" value="Serpin_sf"/>
</dbReference>
<dbReference type="SUPFAM" id="SSF56574">
    <property type="entry name" value="Serpins"/>
    <property type="match status" value="1"/>
</dbReference>
<evidence type="ECO:0000256" key="2">
    <source>
        <dbReference type="SAM" id="SignalP"/>
    </source>
</evidence>
<dbReference type="EMBL" id="WJIE01000011">
    <property type="protein sequence ID" value="MRG96318.1"/>
    <property type="molecule type" value="Genomic_DNA"/>
</dbReference>
<dbReference type="Gene3D" id="3.30.497.10">
    <property type="entry name" value="Antithrombin, subunit I, domain 2"/>
    <property type="match status" value="1"/>
</dbReference>
<feature type="chain" id="PRO_5026907848" evidence="2">
    <location>
        <begin position="18"/>
        <end position="435"/>
    </location>
</feature>
<dbReference type="InterPro" id="IPR000215">
    <property type="entry name" value="Serpin_fam"/>
</dbReference>
<dbReference type="PANTHER" id="PTHR11461:SF211">
    <property type="entry name" value="GH10112P-RELATED"/>
    <property type="match status" value="1"/>
</dbReference>
<feature type="domain" description="Serpin" evidence="3">
    <location>
        <begin position="73"/>
        <end position="434"/>
    </location>
</feature>
<dbReference type="InterPro" id="IPR042185">
    <property type="entry name" value="Serpin_sf_2"/>
</dbReference>
<protein>
    <submittedName>
        <fullName evidence="4">Serpin family protein</fullName>
    </submittedName>
</protein>
<proteinExistence type="inferred from homology"/>
<dbReference type="RefSeq" id="WP_153823128.1">
    <property type="nucleotide sequence ID" value="NZ_WJIE01000011.1"/>
</dbReference>
<evidence type="ECO:0000313" key="5">
    <source>
        <dbReference type="Proteomes" id="UP000440224"/>
    </source>
</evidence>
<dbReference type="PROSITE" id="PS51257">
    <property type="entry name" value="PROKAR_LIPOPROTEIN"/>
    <property type="match status" value="1"/>
</dbReference>
<sequence length="435" mass="46304">MRKLPLLSLLLSLSALACSSSAPPEPPGATNEECHDANTPGCVVTSGQQRITSPNVSSADLGTLVDGNTAFATDMYKVLRSEPGNFFYSPHSISSALAMTWAGARGQTETDMAKTLHFDLPQDKLHPAWNELDLELASRGEDAMGSDGQKFRLNVANAVWGQVGYPFEKAFLDVLGLHYGAGMHVVDYVGAADQALELINGWVATKTEDKIQKILSPGSINSGTRLVLTNAVYFNAAWQTPFEEANTKNAPFTTSAGATVDVPMMQGHIEAPYAQGADYAAVELPYDGRELSMVLVLPNDLDAFEGSLDAARMNEVVSALSEKLVDTRMPKFKFESKFSLVDPLKTLGMGVAFSEGADFSGINGTGGLVITDVIHQAFVAVNEAGTEAAAATAVIVGETSAPEPAAITFDKPFLFFIRDIATKQVLFVGRVADPS</sequence>
<keyword evidence="2" id="KW-0732">Signal</keyword>
<accession>A0A6N7PW80</accession>
<name>A0A6N7PW80_9BACT</name>
<dbReference type="GO" id="GO:0004867">
    <property type="term" value="F:serine-type endopeptidase inhibitor activity"/>
    <property type="evidence" value="ECO:0007669"/>
    <property type="project" value="InterPro"/>
</dbReference>
<reference evidence="4 5" key="1">
    <citation type="submission" date="2019-10" db="EMBL/GenBank/DDBJ databases">
        <title>A soil myxobacterium in the family Polyangiaceae.</title>
        <authorList>
            <person name="Li Y."/>
            <person name="Wang J."/>
        </authorList>
    </citation>
    <scope>NUCLEOTIDE SEQUENCE [LARGE SCALE GENOMIC DNA]</scope>
    <source>
        <strain evidence="4 5">DSM 14734</strain>
    </source>
</reference>
<organism evidence="4 5">
    <name type="scientific">Polyangium spumosum</name>
    <dbReference type="NCBI Taxonomy" id="889282"/>
    <lineage>
        <taxon>Bacteria</taxon>
        <taxon>Pseudomonadati</taxon>
        <taxon>Myxococcota</taxon>
        <taxon>Polyangia</taxon>
        <taxon>Polyangiales</taxon>
        <taxon>Polyangiaceae</taxon>
        <taxon>Polyangium</taxon>
    </lineage>
</organism>
<dbReference type="GO" id="GO:0005615">
    <property type="term" value="C:extracellular space"/>
    <property type="evidence" value="ECO:0007669"/>
    <property type="project" value="InterPro"/>
</dbReference>
<dbReference type="InterPro" id="IPR042178">
    <property type="entry name" value="Serpin_sf_1"/>
</dbReference>
<dbReference type="InterPro" id="IPR023795">
    <property type="entry name" value="Serpin_CS"/>
</dbReference>
<dbReference type="Pfam" id="PF00079">
    <property type="entry name" value="Serpin"/>
    <property type="match status" value="1"/>
</dbReference>
<dbReference type="Proteomes" id="UP000440224">
    <property type="component" value="Unassembled WGS sequence"/>
</dbReference>